<dbReference type="AlphaFoldDB" id="S7Q7D1"/>
<dbReference type="RefSeq" id="XP_007865934.1">
    <property type="nucleotide sequence ID" value="XM_007867743.1"/>
</dbReference>
<reference evidence="1 2" key="1">
    <citation type="journal article" date="2012" name="Science">
        <title>The Paleozoic origin of enzymatic lignin decomposition reconstructed from 31 fungal genomes.</title>
        <authorList>
            <person name="Floudas D."/>
            <person name="Binder M."/>
            <person name="Riley R."/>
            <person name="Barry K."/>
            <person name="Blanchette R.A."/>
            <person name="Henrissat B."/>
            <person name="Martinez A.T."/>
            <person name="Otillar R."/>
            <person name="Spatafora J.W."/>
            <person name="Yadav J.S."/>
            <person name="Aerts A."/>
            <person name="Benoit I."/>
            <person name="Boyd A."/>
            <person name="Carlson A."/>
            <person name="Copeland A."/>
            <person name="Coutinho P.M."/>
            <person name="de Vries R.P."/>
            <person name="Ferreira P."/>
            <person name="Findley K."/>
            <person name="Foster B."/>
            <person name="Gaskell J."/>
            <person name="Glotzer D."/>
            <person name="Gorecki P."/>
            <person name="Heitman J."/>
            <person name="Hesse C."/>
            <person name="Hori C."/>
            <person name="Igarashi K."/>
            <person name="Jurgens J.A."/>
            <person name="Kallen N."/>
            <person name="Kersten P."/>
            <person name="Kohler A."/>
            <person name="Kuees U."/>
            <person name="Kumar T.K.A."/>
            <person name="Kuo A."/>
            <person name="LaButti K."/>
            <person name="Larrondo L.F."/>
            <person name="Lindquist E."/>
            <person name="Ling A."/>
            <person name="Lombard V."/>
            <person name="Lucas S."/>
            <person name="Lundell T."/>
            <person name="Martin R."/>
            <person name="McLaughlin D.J."/>
            <person name="Morgenstern I."/>
            <person name="Morin E."/>
            <person name="Murat C."/>
            <person name="Nagy L.G."/>
            <person name="Nolan M."/>
            <person name="Ohm R.A."/>
            <person name="Patyshakuliyeva A."/>
            <person name="Rokas A."/>
            <person name="Ruiz-Duenas F.J."/>
            <person name="Sabat G."/>
            <person name="Salamov A."/>
            <person name="Samejima M."/>
            <person name="Schmutz J."/>
            <person name="Slot J.C."/>
            <person name="St John F."/>
            <person name="Stenlid J."/>
            <person name="Sun H."/>
            <person name="Sun S."/>
            <person name="Syed K."/>
            <person name="Tsang A."/>
            <person name="Wiebenga A."/>
            <person name="Young D."/>
            <person name="Pisabarro A."/>
            <person name="Eastwood D.C."/>
            <person name="Martin F."/>
            <person name="Cullen D."/>
            <person name="Grigoriev I.V."/>
            <person name="Hibbett D.S."/>
        </authorList>
    </citation>
    <scope>NUCLEOTIDE SEQUENCE [LARGE SCALE GENOMIC DNA]</scope>
    <source>
        <strain evidence="1 2">ATCC 11539</strain>
    </source>
</reference>
<name>S7Q7D1_GLOTA</name>
<dbReference type="EMBL" id="KB469301">
    <property type="protein sequence ID" value="EPQ55916.1"/>
    <property type="molecule type" value="Genomic_DNA"/>
</dbReference>
<proteinExistence type="predicted"/>
<dbReference type="GeneID" id="19309498"/>
<gene>
    <name evidence="1" type="ORF">GLOTRDRAFT_93438</name>
</gene>
<dbReference type="Proteomes" id="UP000030669">
    <property type="component" value="Unassembled WGS sequence"/>
</dbReference>
<evidence type="ECO:0000313" key="2">
    <source>
        <dbReference type="Proteomes" id="UP000030669"/>
    </source>
</evidence>
<organism evidence="1 2">
    <name type="scientific">Gloeophyllum trabeum (strain ATCC 11539 / FP-39264 / Madison 617)</name>
    <name type="common">Brown rot fungus</name>
    <dbReference type="NCBI Taxonomy" id="670483"/>
    <lineage>
        <taxon>Eukaryota</taxon>
        <taxon>Fungi</taxon>
        <taxon>Dikarya</taxon>
        <taxon>Basidiomycota</taxon>
        <taxon>Agaricomycotina</taxon>
        <taxon>Agaricomycetes</taxon>
        <taxon>Gloeophyllales</taxon>
        <taxon>Gloeophyllaceae</taxon>
        <taxon>Gloeophyllum</taxon>
    </lineage>
</organism>
<dbReference type="HOGENOM" id="CLU_1555412_0_0_1"/>
<dbReference type="OrthoDB" id="3233595at2759"/>
<evidence type="ECO:0000313" key="1">
    <source>
        <dbReference type="EMBL" id="EPQ55916.1"/>
    </source>
</evidence>
<accession>S7Q7D1</accession>
<protein>
    <submittedName>
        <fullName evidence="1">Uncharacterized protein</fullName>
    </submittedName>
</protein>
<dbReference type="KEGG" id="gtr:GLOTRDRAFT_93438"/>
<keyword evidence="2" id="KW-1185">Reference proteome</keyword>
<dbReference type="Gene3D" id="3.40.50.720">
    <property type="entry name" value="NAD(P)-binding Rossmann-like Domain"/>
    <property type="match status" value="1"/>
</dbReference>
<sequence length="172" mass="18210">MAVAPRLYAGVDSGGPMRGRFTALWEAVDVANALANPLPSLGALLIQFATLSRFSHINATASSRNEPLLKSLGVTPVLGSRLSLEDLLSAVSSITTARVETVYNVREGLLPLTYPPPEFGHGHGAAAAGRLQDGLRGVAMGLKELEEEETRLPETVGVTVADRDRMLVPLDP</sequence>